<evidence type="ECO:0000313" key="2">
    <source>
        <dbReference type="Proteomes" id="UP000271098"/>
    </source>
</evidence>
<dbReference type="AlphaFoldDB" id="A0A183DP31"/>
<dbReference type="WBParaSite" id="GPUH_0001048501-mRNA-1">
    <property type="protein sequence ID" value="GPUH_0001048501-mRNA-1"/>
    <property type="gene ID" value="GPUH_0001048501"/>
</dbReference>
<reference evidence="1 2" key="2">
    <citation type="submission" date="2018-11" db="EMBL/GenBank/DDBJ databases">
        <authorList>
            <consortium name="Pathogen Informatics"/>
        </authorList>
    </citation>
    <scope>NUCLEOTIDE SEQUENCE [LARGE SCALE GENOMIC DNA]</scope>
</reference>
<organism evidence="3">
    <name type="scientific">Gongylonema pulchrum</name>
    <dbReference type="NCBI Taxonomy" id="637853"/>
    <lineage>
        <taxon>Eukaryota</taxon>
        <taxon>Metazoa</taxon>
        <taxon>Ecdysozoa</taxon>
        <taxon>Nematoda</taxon>
        <taxon>Chromadorea</taxon>
        <taxon>Rhabditida</taxon>
        <taxon>Spirurina</taxon>
        <taxon>Spiruromorpha</taxon>
        <taxon>Spiruroidea</taxon>
        <taxon>Gongylonematidae</taxon>
        <taxon>Gongylonema</taxon>
    </lineage>
</organism>
<keyword evidence="2" id="KW-1185">Reference proteome</keyword>
<evidence type="ECO:0000313" key="1">
    <source>
        <dbReference type="EMBL" id="VDN17489.1"/>
    </source>
</evidence>
<dbReference type="EMBL" id="UYRT01077990">
    <property type="protein sequence ID" value="VDN17489.1"/>
    <property type="molecule type" value="Genomic_DNA"/>
</dbReference>
<sequence>MSDHSEVSSARRTQHPLECDASHALNKDLVYCLNAKLGKIILKLKGFTLVLSIGHAKYAHTG</sequence>
<protein>
    <submittedName>
        <fullName evidence="1 3">Uncharacterized protein</fullName>
    </submittedName>
</protein>
<name>A0A183DP31_9BILA</name>
<reference evidence="3" key="1">
    <citation type="submission" date="2016-06" db="UniProtKB">
        <authorList>
            <consortium name="WormBaseParasite"/>
        </authorList>
    </citation>
    <scope>IDENTIFICATION</scope>
</reference>
<proteinExistence type="predicted"/>
<evidence type="ECO:0000313" key="3">
    <source>
        <dbReference type="WBParaSite" id="GPUH_0001048501-mRNA-1"/>
    </source>
</evidence>
<gene>
    <name evidence="1" type="ORF">GPUH_LOCUS10472</name>
</gene>
<accession>A0A183DP31</accession>
<dbReference type="Proteomes" id="UP000271098">
    <property type="component" value="Unassembled WGS sequence"/>
</dbReference>